<reference evidence="2 3" key="2">
    <citation type="journal article" date="2011" name="ISME J.">
        <title>RNA-seq reveals cooperative metabolic interactions between two termite-gut spirochete species in co-culture.</title>
        <authorList>
            <person name="Rosenthal A.Z."/>
            <person name="Matson E.G."/>
            <person name="Eldar A."/>
            <person name="Leadbetter J.R."/>
        </authorList>
    </citation>
    <scope>NUCLEOTIDE SEQUENCE [LARGE SCALE GENOMIC DNA]</scope>
    <source>
        <strain evidence="3">ATCC BAA-887 / DSM 12427 / ZAS-2</strain>
    </source>
</reference>
<dbReference type="AlphaFoldDB" id="F5YQQ3"/>
<dbReference type="STRING" id="545694.TREPR_1388"/>
<dbReference type="RefSeq" id="WP_015708702.1">
    <property type="nucleotide sequence ID" value="NC_015578.1"/>
</dbReference>
<evidence type="ECO:0000256" key="1">
    <source>
        <dbReference type="SAM" id="MobiDB-lite"/>
    </source>
</evidence>
<feature type="region of interest" description="Disordered" evidence="1">
    <location>
        <begin position="35"/>
        <end position="59"/>
    </location>
</feature>
<dbReference type="OrthoDB" id="9960949at2"/>
<accession>F5YQQ3</accession>
<dbReference type="HOGENOM" id="CLU_1427432_0_0_12"/>
<dbReference type="KEGG" id="tpi:TREPR_1388"/>
<evidence type="ECO:0000313" key="3">
    <source>
        <dbReference type="Proteomes" id="UP000009223"/>
    </source>
</evidence>
<keyword evidence="3" id="KW-1185">Reference proteome</keyword>
<gene>
    <name evidence="2" type="ordered locus">TREPR_1388</name>
</gene>
<proteinExistence type="predicted"/>
<evidence type="ECO:0000313" key="2">
    <source>
        <dbReference type="EMBL" id="AEF85688.1"/>
    </source>
</evidence>
<feature type="region of interest" description="Disordered" evidence="1">
    <location>
        <begin position="103"/>
        <end position="122"/>
    </location>
</feature>
<dbReference type="EMBL" id="CP001843">
    <property type="protein sequence ID" value="AEF85688.1"/>
    <property type="molecule type" value="Genomic_DNA"/>
</dbReference>
<organism evidence="2 3">
    <name type="scientific">Treponema primitia (strain ATCC BAA-887 / DSM 12427 / ZAS-2)</name>
    <dbReference type="NCBI Taxonomy" id="545694"/>
    <lineage>
        <taxon>Bacteria</taxon>
        <taxon>Pseudomonadati</taxon>
        <taxon>Spirochaetota</taxon>
        <taxon>Spirochaetia</taxon>
        <taxon>Spirochaetales</taxon>
        <taxon>Treponemataceae</taxon>
        <taxon>Treponema</taxon>
    </lineage>
</organism>
<sequence length="190" mass="20270">MYRKLLFIEIVLALGIPALPLGAILSLTTGTRNKIQPPNVPPGENPMLSVGAAGSGTEEQTVPPVFPAPVSIKELPTGKASPEQLALAFRPPAPNTVVAVPATGKRAGEGNAASPAASPEKYRRDDKFKHLGSIRDGGDREWLYFKDNESGRIIAVSPDGASRNGIELVSADTESYVITKDNIEYLIRRN</sequence>
<reference evidence="3" key="1">
    <citation type="submission" date="2009-12" db="EMBL/GenBank/DDBJ databases">
        <title>Complete sequence of Treponema primitia strain ZAS-2.</title>
        <authorList>
            <person name="Tetu S.G."/>
            <person name="Matson E."/>
            <person name="Ren Q."/>
            <person name="Seshadri R."/>
            <person name="Elbourne L."/>
            <person name="Hassan K.A."/>
            <person name="Durkin A."/>
            <person name="Radune D."/>
            <person name="Mohamoud Y."/>
            <person name="Shay R."/>
            <person name="Jin S."/>
            <person name="Zhang X."/>
            <person name="Lucey K."/>
            <person name="Ballor N.R."/>
            <person name="Ottesen E."/>
            <person name="Rosenthal R."/>
            <person name="Allen A."/>
            <person name="Leadbetter J.R."/>
            <person name="Paulsen I.T."/>
        </authorList>
    </citation>
    <scope>NUCLEOTIDE SEQUENCE [LARGE SCALE GENOMIC DNA]</scope>
    <source>
        <strain evidence="3">ATCC BAA-887 / DSM 12427 / ZAS-2</strain>
    </source>
</reference>
<name>F5YQQ3_TREPZ</name>
<dbReference type="Proteomes" id="UP000009223">
    <property type="component" value="Chromosome"/>
</dbReference>
<protein>
    <submittedName>
        <fullName evidence="2">Uncharacterized protein</fullName>
    </submittedName>
</protein>